<dbReference type="CDD" id="cd18818">
    <property type="entry name" value="GH43_GbtXyl43B-like"/>
    <property type="match status" value="1"/>
</dbReference>
<dbReference type="SUPFAM" id="SSF49899">
    <property type="entry name" value="Concanavalin A-like lectins/glucanases"/>
    <property type="match status" value="2"/>
</dbReference>
<feature type="domain" description="LamG-like jellyroll fold" evidence="7">
    <location>
        <begin position="107"/>
        <end position="241"/>
    </location>
</feature>
<evidence type="ECO:0000313" key="8">
    <source>
        <dbReference type="EMBL" id="SHJ41675.1"/>
    </source>
</evidence>
<evidence type="ECO:0000256" key="4">
    <source>
        <dbReference type="ARBA" id="ARBA00023157"/>
    </source>
</evidence>
<evidence type="ECO:0000256" key="1">
    <source>
        <dbReference type="ARBA" id="ARBA00009865"/>
    </source>
</evidence>
<evidence type="ECO:0000256" key="6">
    <source>
        <dbReference type="SAM" id="SignalP"/>
    </source>
</evidence>
<evidence type="ECO:0000256" key="3">
    <source>
        <dbReference type="ARBA" id="ARBA00022801"/>
    </source>
</evidence>
<proteinExistence type="inferred from homology"/>
<accession>A0A1M6J4P1</accession>
<feature type="domain" description="LamG-like jellyroll fold" evidence="7">
    <location>
        <begin position="401"/>
        <end position="539"/>
    </location>
</feature>
<comment type="similarity">
    <text evidence="1">Belongs to the glycosyl hydrolase 43 family.</text>
</comment>
<reference evidence="8 9" key="1">
    <citation type="submission" date="2016-11" db="EMBL/GenBank/DDBJ databases">
        <authorList>
            <person name="Jaros S."/>
            <person name="Januszkiewicz K."/>
            <person name="Wedrychowicz H."/>
        </authorList>
    </citation>
    <scope>NUCLEOTIDE SEQUENCE [LARGE SCALE GENOMIC DNA]</scope>
    <source>
        <strain evidence="8 9">DSM 12906</strain>
    </source>
</reference>
<evidence type="ECO:0000256" key="2">
    <source>
        <dbReference type="ARBA" id="ARBA00022729"/>
    </source>
</evidence>
<feature type="chain" id="PRO_5039114652" evidence="6">
    <location>
        <begin position="24"/>
        <end position="1423"/>
    </location>
</feature>
<dbReference type="InterPro" id="IPR006558">
    <property type="entry name" value="LamG-like"/>
</dbReference>
<dbReference type="Pfam" id="PF04616">
    <property type="entry name" value="Glyco_hydro_43"/>
    <property type="match status" value="1"/>
</dbReference>
<dbReference type="Gene3D" id="2.60.40.1080">
    <property type="match status" value="1"/>
</dbReference>
<dbReference type="Pfam" id="PF20578">
    <property type="entry name" value="aBig_2"/>
    <property type="match status" value="2"/>
</dbReference>
<name>A0A1M6J4P1_9ACTN</name>
<dbReference type="InterPro" id="IPR046780">
    <property type="entry name" value="aBig_2"/>
</dbReference>
<keyword evidence="3" id="KW-0378">Hydrolase</keyword>
<dbReference type="InterPro" id="IPR011081">
    <property type="entry name" value="Big_4"/>
</dbReference>
<dbReference type="STRING" id="1123357.SAMN02745244_02456"/>
<dbReference type="Pfam" id="PF07532">
    <property type="entry name" value="Big_4"/>
    <property type="match status" value="1"/>
</dbReference>
<dbReference type="Gene3D" id="2.60.120.200">
    <property type="match status" value="2"/>
</dbReference>
<dbReference type="InterPro" id="IPR013320">
    <property type="entry name" value="ConA-like_dom_sf"/>
</dbReference>
<dbReference type="SUPFAM" id="SSF75005">
    <property type="entry name" value="Arabinanase/levansucrase/invertase"/>
    <property type="match status" value="1"/>
</dbReference>
<dbReference type="Gene3D" id="2.115.10.20">
    <property type="entry name" value="Glycosyl hydrolase domain, family 43"/>
    <property type="match status" value="1"/>
</dbReference>
<dbReference type="Proteomes" id="UP000184512">
    <property type="component" value="Unassembled WGS sequence"/>
</dbReference>
<dbReference type="Pfam" id="PF13385">
    <property type="entry name" value="Laminin_G_3"/>
    <property type="match status" value="2"/>
</dbReference>
<dbReference type="GO" id="GO:0005975">
    <property type="term" value="P:carbohydrate metabolic process"/>
    <property type="evidence" value="ECO:0007669"/>
    <property type="project" value="InterPro"/>
</dbReference>
<dbReference type="InterPro" id="IPR023296">
    <property type="entry name" value="Glyco_hydro_beta-prop_sf"/>
</dbReference>
<keyword evidence="4" id="KW-1015">Disulfide bond</keyword>
<dbReference type="SMART" id="SM00560">
    <property type="entry name" value="LamGL"/>
    <property type="match status" value="2"/>
</dbReference>
<dbReference type="EMBL" id="FQZG01000047">
    <property type="protein sequence ID" value="SHJ41675.1"/>
    <property type="molecule type" value="Genomic_DNA"/>
</dbReference>
<evidence type="ECO:0000256" key="5">
    <source>
        <dbReference type="ARBA" id="ARBA00023295"/>
    </source>
</evidence>
<dbReference type="InterPro" id="IPR008964">
    <property type="entry name" value="Invasin/intimin_cell_adhesion"/>
</dbReference>
<keyword evidence="5" id="KW-0326">Glycosidase</keyword>
<dbReference type="GO" id="GO:0004553">
    <property type="term" value="F:hydrolase activity, hydrolyzing O-glycosyl compounds"/>
    <property type="evidence" value="ECO:0007669"/>
    <property type="project" value="InterPro"/>
</dbReference>
<evidence type="ECO:0000259" key="7">
    <source>
        <dbReference type="SMART" id="SM00560"/>
    </source>
</evidence>
<dbReference type="PANTHER" id="PTHR43817">
    <property type="entry name" value="GLYCOSYL HYDROLASE"/>
    <property type="match status" value="1"/>
</dbReference>
<organism evidence="8 9">
    <name type="scientific">Tessaracoccus bendigoensis DSM 12906</name>
    <dbReference type="NCBI Taxonomy" id="1123357"/>
    <lineage>
        <taxon>Bacteria</taxon>
        <taxon>Bacillati</taxon>
        <taxon>Actinomycetota</taxon>
        <taxon>Actinomycetes</taxon>
        <taxon>Propionibacteriales</taxon>
        <taxon>Propionibacteriaceae</taxon>
        <taxon>Tessaracoccus</taxon>
    </lineage>
</organism>
<keyword evidence="9" id="KW-1185">Reference proteome</keyword>
<dbReference type="PANTHER" id="PTHR43817:SF1">
    <property type="entry name" value="HYDROLASE, FAMILY 43, PUTATIVE (AFU_ORTHOLOGUE AFUA_3G01660)-RELATED"/>
    <property type="match status" value="1"/>
</dbReference>
<dbReference type="InterPro" id="IPR006710">
    <property type="entry name" value="Glyco_hydro_43"/>
</dbReference>
<gene>
    <name evidence="8" type="ORF">SAMN02745244_02456</name>
</gene>
<feature type="signal peptide" evidence="6">
    <location>
        <begin position="1"/>
        <end position="23"/>
    </location>
</feature>
<sequence>MRSRSRAIATGLAAAILSTGLFAQPPTASAAPPAPVLHYDFESATTAASGTLIEDVAANFDGTVQGSGASVVSGPGGNGSALRLPGGASTSTAAYVTLPPGVLTATGDVTMSAWVDWDGGQVCTWAYALGTSSSSYLFATPSCGGNLFGAVRSSSEVRATATGPLGTNWSHVAVVLKSGQSIATYLNGVEVARSATTLTGAAALGNTTASGYLGRSFFSADPNFAGAIDDFRVYNAALSSEDLLAVGHDTYAAITAADAVTGIDLGDTSAVTRSLTLPTAAAGGSTVTWASSNPGVVSPTGAVTRPAAGQPDANVTLTPTYTIGDASTPGAPITVTVKPHGEGETLEPVHHYPLTSNFNDTQGGAPATARAGASVTSGVGVVLDGVDDYLSLPNDLMTGLDEISVSMDVNIRASQATPYFIWTLGRSSTAGYLFTTGDTYRTAITTGGYATEQNVNKGSALPRDRWVTLTYTLDSAGVATLYQDGVQVARATGVTVKPRDIGGGTTSNNLIGRSQYSGDKYLAATFRDFRIYDKALTADELGFARARAAVTAIDLGNTADVATNLSLPTTSNGLPVVWSSSDPGVVDATGTVTLGASRGSATLTATTADGGSSASRDFAVTTLPAASLADYYQHQFVLDPVLASGTQLPSLPDGVELDYAVSGAGLALRDGALTAASDASGTVTATIDTGVGIVEKEFAVRVLADANQVLGYTRAAKSTQEYAAGLANSLHLGLARHGDDFVALHDNTGVLFATGLRTADHLYDTTTLLEPWIFHDGDGGYGVVATIGNASGAPLASKSGRLAYFTSEDLRQFTYVGDVGVSEGAVTSPRVIRDTATHTYLIGWRGADGAWRSGSVASLFDAATGNEAIGSARTEGPIVTGSAPLVDFEGARPVNEIIVDDATADALEVRFGRIYNDSVSVTGETSTTVGQPLDLSTVKARLGYTDGTEVERQVDWDAAGAAAVDWNKPGTYTVTGTVRDQKNLFPLAARRADPTIIYWEGRYIMASTWDDNNVGSVGLPIRVADTIAGLADAPEIRIVNNTQSATDGTRMMGCFWAPDIMEVNGGLEVWFAPCYGTAAWNRVVSTVVRLKDGGDPANPADWGKPLKVLKADGSPLQLSAANPGISLDMTHYQDKVSGTEYAVWSQRYTSGSHPGGTGSGMADAELWIAEYDSSTFRLKSEPKVLNPADLSWEQITGDVTEGAYFTVHGGRVWLTYSASNIDATYAVGLMSAPEGSDLTDLANWTTNNAPVVKSNPALKEYGPGHSAFFNDEFGDLYFVYHAKSSTGGSRDAGVRQVFWAADGQPILDMTDDERIAPVNRQVSFTVTVEPGDLLDVSAVAVARCVAGKAVLAVSVTNGADKAVSTQAVTAYGTRLLTVQPGRTSSVTVSTRVAQLPTGSVSITASDGTASRELEASYAATTCG</sequence>
<keyword evidence="2 6" id="KW-0732">Signal</keyword>
<dbReference type="SUPFAM" id="SSF49373">
    <property type="entry name" value="Invasin/intimin cell-adhesion fragments"/>
    <property type="match status" value="1"/>
</dbReference>
<dbReference type="RefSeq" id="WP_073188700.1">
    <property type="nucleotide sequence ID" value="NZ_FQZG01000047.1"/>
</dbReference>
<protein>
    <submittedName>
        <fullName evidence="8">Beta-xylosidase, GH43 family</fullName>
    </submittedName>
</protein>
<evidence type="ECO:0000313" key="9">
    <source>
        <dbReference type="Proteomes" id="UP000184512"/>
    </source>
</evidence>